<protein>
    <submittedName>
        <fullName evidence="1">Uncharacterized protein</fullName>
    </submittedName>
</protein>
<sequence>MQRVVVQDPSEPDLTVQDNSTILIHKYINRSKEKRIAWNTYQWHLMERDRWVFGTNRYFKSKGLVNID</sequence>
<reference evidence="1" key="2">
    <citation type="submission" date="2025-08" db="UniProtKB">
        <authorList>
            <consortium name="Ensembl"/>
        </authorList>
    </citation>
    <scope>IDENTIFICATION</scope>
</reference>
<evidence type="ECO:0000313" key="2">
    <source>
        <dbReference type="Proteomes" id="UP000001646"/>
    </source>
</evidence>
<name>A0A803SZS5_ANOCA</name>
<keyword evidence="2" id="KW-1185">Reference proteome</keyword>
<dbReference type="InParanoid" id="A0A803SZS5"/>
<reference evidence="1 2" key="1">
    <citation type="submission" date="2009-12" db="EMBL/GenBank/DDBJ databases">
        <title>The Genome Sequence of Anolis carolinensis (Green Anole Lizard).</title>
        <authorList>
            <consortium name="The Genome Sequencing Platform"/>
            <person name="Di Palma F."/>
            <person name="Alfoldi J."/>
            <person name="Heiman D."/>
            <person name="Young S."/>
            <person name="Grabherr M."/>
            <person name="Johnson J."/>
            <person name="Lander E.S."/>
            <person name="Lindblad-Toh K."/>
        </authorList>
    </citation>
    <scope>NUCLEOTIDE SEQUENCE [LARGE SCALE GENOMIC DNA]</scope>
    <source>
        <strain evidence="1 2">JBL SC #1</strain>
    </source>
</reference>
<organism evidence="1 2">
    <name type="scientific">Anolis carolinensis</name>
    <name type="common">Green anole</name>
    <name type="synonym">American chameleon</name>
    <dbReference type="NCBI Taxonomy" id="28377"/>
    <lineage>
        <taxon>Eukaryota</taxon>
        <taxon>Metazoa</taxon>
        <taxon>Chordata</taxon>
        <taxon>Craniata</taxon>
        <taxon>Vertebrata</taxon>
        <taxon>Euteleostomi</taxon>
        <taxon>Lepidosauria</taxon>
        <taxon>Squamata</taxon>
        <taxon>Bifurcata</taxon>
        <taxon>Unidentata</taxon>
        <taxon>Episquamata</taxon>
        <taxon>Toxicofera</taxon>
        <taxon>Iguania</taxon>
        <taxon>Dactyloidae</taxon>
        <taxon>Anolis</taxon>
    </lineage>
</organism>
<reference evidence="1" key="3">
    <citation type="submission" date="2025-09" db="UniProtKB">
        <authorList>
            <consortium name="Ensembl"/>
        </authorList>
    </citation>
    <scope>IDENTIFICATION</scope>
</reference>
<evidence type="ECO:0000313" key="1">
    <source>
        <dbReference type="Ensembl" id="ENSACAP00000028465.1"/>
    </source>
</evidence>
<accession>A0A803SZS5</accession>
<dbReference type="Pfam" id="PF15879">
    <property type="entry name" value="MWFE"/>
    <property type="match status" value="1"/>
</dbReference>
<dbReference type="Ensembl" id="ENSACAT00000039604.1">
    <property type="protein sequence ID" value="ENSACAP00000028465.1"/>
    <property type="gene ID" value="ENSACAG00000036340.1"/>
</dbReference>
<proteinExistence type="predicted"/>
<dbReference type="AlphaFoldDB" id="A0A803SZS5"/>
<dbReference type="InterPro" id="IPR017384">
    <property type="entry name" value="NADH_Ub_cplx-1_asu_su-1"/>
</dbReference>
<dbReference type="Proteomes" id="UP000001646">
    <property type="component" value="Chromosome 5"/>
</dbReference>
<dbReference type="GeneTree" id="ENSGT00940000165512"/>